<feature type="transmembrane region" description="Helical" evidence="1">
    <location>
        <begin position="223"/>
        <end position="244"/>
    </location>
</feature>
<dbReference type="InterPro" id="IPR018750">
    <property type="entry name" value="DUF2306_membrane"/>
</dbReference>
<dbReference type="Proteomes" id="UP001243009">
    <property type="component" value="Unassembled WGS sequence"/>
</dbReference>
<organism evidence="2 3">
    <name type="scientific">Paracraurococcus lichenis</name>
    <dbReference type="NCBI Taxonomy" id="3064888"/>
    <lineage>
        <taxon>Bacteria</taxon>
        <taxon>Pseudomonadati</taxon>
        <taxon>Pseudomonadota</taxon>
        <taxon>Alphaproteobacteria</taxon>
        <taxon>Acetobacterales</taxon>
        <taxon>Roseomonadaceae</taxon>
        <taxon>Paracraurococcus</taxon>
    </lineage>
</organism>
<dbReference type="RefSeq" id="WP_305108619.1">
    <property type="nucleotide sequence ID" value="NZ_JAUTWS010000120.1"/>
</dbReference>
<feature type="transmembrane region" description="Helical" evidence="1">
    <location>
        <begin position="84"/>
        <end position="104"/>
    </location>
</feature>
<feature type="transmembrane region" description="Helical" evidence="1">
    <location>
        <begin position="182"/>
        <end position="202"/>
    </location>
</feature>
<keyword evidence="1" id="KW-0472">Membrane</keyword>
<accession>A0ABT9EC31</accession>
<sequence>MLALAFWSSAALFAAYILVFYIGALPAGTMQDWNKVLPRLYVPDAVPTTIAMAAHLVLGGILLLLGPIQFIGRLRQRAPSLHRWIGRVYGAAALGAGLGGLIFVLGRGTVGGPVMSAGFALYGVLMAVAATQTMRHGWCRRLHLHRAWAIRLFALVIGSWLYRMEYGLWLKLAGGMGHTRGFDGPFDLLMDFLFFVPNLIVAELLIRRGDSPLALALRRMGSVALYAAAGLVTLATFLFGRFYWIPHILARF</sequence>
<proteinExistence type="predicted"/>
<comment type="caution">
    <text evidence="2">The sequence shown here is derived from an EMBL/GenBank/DDBJ whole genome shotgun (WGS) entry which is preliminary data.</text>
</comment>
<feature type="transmembrane region" description="Helical" evidence="1">
    <location>
        <begin position="143"/>
        <end position="162"/>
    </location>
</feature>
<keyword evidence="3" id="KW-1185">Reference proteome</keyword>
<keyword evidence="1" id="KW-1133">Transmembrane helix</keyword>
<keyword evidence="1" id="KW-0812">Transmembrane</keyword>
<evidence type="ECO:0000313" key="2">
    <source>
        <dbReference type="EMBL" id="MDO9713770.1"/>
    </source>
</evidence>
<name>A0ABT9EC31_9PROT</name>
<feature type="transmembrane region" description="Helical" evidence="1">
    <location>
        <begin position="48"/>
        <end position="72"/>
    </location>
</feature>
<evidence type="ECO:0000256" key="1">
    <source>
        <dbReference type="SAM" id="Phobius"/>
    </source>
</evidence>
<evidence type="ECO:0000313" key="3">
    <source>
        <dbReference type="Proteomes" id="UP001243009"/>
    </source>
</evidence>
<dbReference type="EMBL" id="JAUTWS010000120">
    <property type="protein sequence ID" value="MDO9713770.1"/>
    <property type="molecule type" value="Genomic_DNA"/>
</dbReference>
<reference evidence="2 3" key="1">
    <citation type="submission" date="2023-08" db="EMBL/GenBank/DDBJ databases">
        <title>The draft genome sequence of Paracraurococcus sp. LOR1-02.</title>
        <authorList>
            <person name="Kingkaew E."/>
            <person name="Tanasupawat S."/>
        </authorList>
    </citation>
    <scope>NUCLEOTIDE SEQUENCE [LARGE SCALE GENOMIC DNA]</scope>
    <source>
        <strain evidence="2 3">LOR1-02</strain>
    </source>
</reference>
<gene>
    <name evidence="2" type="ORF">Q7A36_36005</name>
</gene>
<dbReference type="Pfam" id="PF10067">
    <property type="entry name" value="DUF2306"/>
    <property type="match status" value="1"/>
</dbReference>
<feature type="transmembrane region" description="Helical" evidence="1">
    <location>
        <begin position="110"/>
        <end position="131"/>
    </location>
</feature>
<protein>
    <submittedName>
        <fullName evidence="2">DUF2306 domain-containing protein</fullName>
    </submittedName>
</protein>